<feature type="domain" description="Protein kinase" evidence="20">
    <location>
        <begin position="42"/>
        <end position="299"/>
    </location>
</feature>
<evidence type="ECO:0000313" key="21">
    <source>
        <dbReference type="EMBL" id="OMJ78572.1"/>
    </source>
</evidence>
<evidence type="ECO:0000256" key="9">
    <source>
        <dbReference type="ARBA" id="ARBA00022777"/>
    </source>
</evidence>
<dbReference type="AlphaFoldDB" id="A0A1R2BP49"/>
<dbReference type="Pfam" id="PF00069">
    <property type="entry name" value="Pkinase"/>
    <property type="match status" value="1"/>
</dbReference>
<evidence type="ECO:0000256" key="12">
    <source>
        <dbReference type="ARBA" id="ARBA00024334"/>
    </source>
</evidence>
<evidence type="ECO:0000313" key="22">
    <source>
        <dbReference type="Proteomes" id="UP000187209"/>
    </source>
</evidence>
<comment type="catalytic activity">
    <reaction evidence="14">
        <text>L-seryl-[protein] + ATP = O-phospho-L-seryl-[protein] + ADP + H(+)</text>
        <dbReference type="Rhea" id="RHEA:17989"/>
        <dbReference type="Rhea" id="RHEA-COMP:9863"/>
        <dbReference type="Rhea" id="RHEA-COMP:11604"/>
        <dbReference type="ChEBI" id="CHEBI:15378"/>
        <dbReference type="ChEBI" id="CHEBI:29999"/>
        <dbReference type="ChEBI" id="CHEBI:30616"/>
        <dbReference type="ChEBI" id="CHEBI:83421"/>
        <dbReference type="ChEBI" id="CHEBI:456216"/>
        <dbReference type="EC" id="2.7.11.1"/>
    </reaction>
</comment>
<accession>A0A1R2BP49</accession>
<keyword evidence="7" id="KW-0677">Repeat</keyword>
<keyword evidence="11 16" id="KW-0067">ATP-binding</keyword>
<evidence type="ECO:0000256" key="14">
    <source>
        <dbReference type="ARBA" id="ARBA00048679"/>
    </source>
</evidence>
<keyword evidence="22" id="KW-1185">Reference proteome</keyword>
<sequence>MGCIALKISPAGHNKTIVRKPVSGYSTTENTDNLILSSLSDYISLSFIGAGAFSEVLKCQHRPSNGIRALKITPKHLLVSSQIDPKSFLKEVLILKKLKHPKIVNYIESFEDKRHYYIVTELCEGDTLYSRLRKIGKFSEKTVLEIMKQVLEGVSYIHSQNVVHRDIKLENILFVSQDRLDLKIADFGNSSTFSHIKKPKGLCGTLHYLAPEVHKKEYDEKVDIWSCGILAYMLLTGKSPYREIASKDIITEIDQKIFAELINCCTELSDDGRDLLNRMLEKDPEKRISASEALMHNWFNNLTC</sequence>
<protein>
    <recommendedName>
        <fullName evidence="3">non-specific serine/threonine protein kinase</fullName>
        <ecNumber evidence="3">2.7.11.1</ecNumber>
    </recommendedName>
</protein>
<dbReference type="InterPro" id="IPR000719">
    <property type="entry name" value="Prot_kinase_dom"/>
</dbReference>
<feature type="binding site" evidence="16">
    <location>
        <begin position="170"/>
        <end position="171"/>
    </location>
    <ligand>
        <name>ATP</name>
        <dbReference type="ChEBI" id="CHEBI:30616"/>
    </ligand>
</feature>
<keyword evidence="5" id="KW-0808">Transferase</keyword>
<dbReference type="PROSITE" id="PS00108">
    <property type="entry name" value="PROTEIN_KINASE_ST"/>
    <property type="match status" value="1"/>
</dbReference>
<dbReference type="PROSITE" id="PS50011">
    <property type="entry name" value="PROTEIN_KINASE_DOM"/>
    <property type="match status" value="1"/>
</dbReference>
<dbReference type="InterPro" id="IPR008271">
    <property type="entry name" value="Ser/Thr_kinase_AS"/>
</dbReference>
<evidence type="ECO:0000259" key="20">
    <source>
        <dbReference type="PROSITE" id="PS50011"/>
    </source>
</evidence>
<evidence type="ECO:0000256" key="6">
    <source>
        <dbReference type="ARBA" id="ARBA00022723"/>
    </source>
</evidence>
<name>A0A1R2BP49_9CILI</name>
<evidence type="ECO:0000256" key="15">
    <source>
        <dbReference type="PIRSR" id="PIRSR630616-1"/>
    </source>
</evidence>
<gene>
    <name evidence="21" type="ORF">SteCoe_21596</name>
</gene>
<evidence type="ECO:0000256" key="1">
    <source>
        <dbReference type="ARBA" id="ARBA00001946"/>
    </source>
</evidence>
<dbReference type="OrthoDB" id="286927at2759"/>
<feature type="binding site" evidence="16 18">
    <location>
        <position position="71"/>
    </location>
    <ligand>
        <name>ATP</name>
        <dbReference type="ChEBI" id="CHEBI:30616"/>
    </ligand>
</feature>
<dbReference type="FunFam" id="3.30.200.20:FF:000315">
    <property type="entry name" value="Calcium-dependent protein kinase 3"/>
    <property type="match status" value="1"/>
</dbReference>
<keyword evidence="10" id="KW-0106">Calcium</keyword>
<dbReference type="CDD" id="cd05117">
    <property type="entry name" value="STKc_CAMK"/>
    <property type="match status" value="1"/>
</dbReference>
<comment type="catalytic activity">
    <reaction evidence="13">
        <text>L-threonyl-[protein] + ATP = O-phospho-L-threonyl-[protein] + ADP + H(+)</text>
        <dbReference type="Rhea" id="RHEA:46608"/>
        <dbReference type="Rhea" id="RHEA-COMP:11060"/>
        <dbReference type="Rhea" id="RHEA-COMP:11605"/>
        <dbReference type="ChEBI" id="CHEBI:15378"/>
        <dbReference type="ChEBI" id="CHEBI:30013"/>
        <dbReference type="ChEBI" id="CHEBI:30616"/>
        <dbReference type="ChEBI" id="CHEBI:61977"/>
        <dbReference type="ChEBI" id="CHEBI:456216"/>
        <dbReference type="EC" id="2.7.11.1"/>
    </reaction>
</comment>
<keyword evidence="8 16" id="KW-0547">Nucleotide-binding</keyword>
<dbReference type="FunFam" id="1.10.510.10:FF:000571">
    <property type="entry name" value="Maternal embryonic leucine zipper kinase"/>
    <property type="match status" value="1"/>
</dbReference>
<feature type="active site" description="Proton acceptor" evidence="15">
    <location>
        <position position="166"/>
    </location>
</feature>
<dbReference type="InterPro" id="IPR030616">
    <property type="entry name" value="Aur-like"/>
</dbReference>
<evidence type="ECO:0000256" key="10">
    <source>
        <dbReference type="ARBA" id="ARBA00022837"/>
    </source>
</evidence>
<evidence type="ECO:0000256" key="3">
    <source>
        <dbReference type="ARBA" id="ARBA00012513"/>
    </source>
</evidence>
<dbReference type="PROSITE" id="PS00107">
    <property type="entry name" value="PROTEIN_KINASE_ATP"/>
    <property type="match status" value="1"/>
</dbReference>
<dbReference type="InterPro" id="IPR017441">
    <property type="entry name" value="Protein_kinase_ATP_BS"/>
</dbReference>
<evidence type="ECO:0000256" key="2">
    <source>
        <dbReference type="ARBA" id="ARBA00011245"/>
    </source>
</evidence>
<evidence type="ECO:0000256" key="13">
    <source>
        <dbReference type="ARBA" id="ARBA00047899"/>
    </source>
</evidence>
<evidence type="ECO:0000256" key="4">
    <source>
        <dbReference type="ARBA" id="ARBA00022527"/>
    </source>
</evidence>
<evidence type="ECO:0000256" key="17">
    <source>
        <dbReference type="PIRSR" id="PIRSR630616-3"/>
    </source>
</evidence>
<dbReference type="Gene3D" id="1.10.510.10">
    <property type="entry name" value="Transferase(Phosphotransferase) domain 1"/>
    <property type="match status" value="1"/>
</dbReference>
<proteinExistence type="inferred from homology"/>
<comment type="cofactor">
    <cofactor evidence="1">
        <name>Mg(2+)</name>
        <dbReference type="ChEBI" id="CHEBI:18420"/>
    </cofactor>
</comment>
<evidence type="ECO:0000256" key="7">
    <source>
        <dbReference type="ARBA" id="ARBA00022737"/>
    </source>
</evidence>
<keyword evidence="9" id="KW-0418">Kinase</keyword>
<dbReference type="InterPro" id="IPR011009">
    <property type="entry name" value="Kinase-like_dom_sf"/>
</dbReference>
<feature type="binding site" evidence="16">
    <location>
        <position position="186"/>
    </location>
    <ligand>
        <name>ATP</name>
        <dbReference type="ChEBI" id="CHEBI:30616"/>
    </ligand>
</feature>
<dbReference type="PANTHER" id="PTHR24350">
    <property type="entry name" value="SERINE/THREONINE-PROTEIN KINASE IAL-RELATED"/>
    <property type="match status" value="1"/>
</dbReference>
<evidence type="ECO:0000256" key="16">
    <source>
        <dbReference type="PIRSR" id="PIRSR630616-2"/>
    </source>
</evidence>
<evidence type="ECO:0000256" key="19">
    <source>
        <dbReference type="RuleBase" id="RU000304"/>
    </source>
</evidence>
<dbReference type="GO" id="GO:0046872">
    <property type="term" value="F:metal ion binding"/>
    <property type="evidence" value="ECO:0007669"/>
    <property type="project" value="UniProtKB-KW"/>
</dbReference>
<feature type="cross-link" description="Glycyl lysine isopeptide (Lys-Gly) (interchain with G-Cter in SUMO2)" evidence="17">
    <location>
        <position position="168"/>
    </location>
</feature>
<keyword evidence="6" id="KW-0479">Metal-binding</keyword>
<dbReference type="SUPFAM" id="SSF56112">
    <property type="entry name" value="Protein kinase-like (PK-like)"/>
    <property type="match status" value="1"/>
</dbReference>
<comment type="subunit">
    <text evidence="2">Monomer.</text>
</comment>
<dbReference type="Proteomes" id="UP000187209">
    <property type="component" value="Unassembled WGS sequence"/>
</dbReference>
<comment type="similarity">
    <text evidence="12">Belongs to the protein kinase superfamily. Ser/Thr protein kinase family. CDPK subfamily.</text>
</comment>
<dbReference type="GO" id="GO:0005524">
    <property type="term" value="F:ATP binding"/>
    <property type="evidence" value="ECO:0007669"/>
    <property type="project" value="UniProtKB-UniRule"/>
</dbReference>
<dbReference type="SMART" id="SM00220">
    <property type="entry name" value="S_TKc"/>
    <property type="match status" value="1"/>
</dbReference>
<dbReference type="EC" id="2.7.11.1" evidence="3"/>
<organism evidence="21 22">
    <name type="scientific">Stentor coeruleus</name>
    <dbReference type="NCBI Taxonomy" id="5963"/>
    <lineage>
        <taxon>Eukaryota</taxon>
        <taxon>Sar</taxon>
        <taxon>Alveolata</taxon>
        <taxon>Ciliophora</taxon>
        <taxon>Postciliodesmatophora</taxon>
        <taxon>Heterotrichea</taxon>
        <taxon>Heterotrichida</taxon>
        <taxon>Stentoridae</taxon>
        <taxon>Stentor</taxon>
    </lineage>
</organism>
<dbReference type="EMBL" id="MPUH01000515">
    <property type="protein sequence ID" value="OMJ78572.1"/>
    <property type="molecule type" value="Genomic_DNA"/>
</dbReference>
<evidence type="ECO:0000256" key="8">
    <source>
        <dbReference type="ARBA" id="ARBA00022741"/>
    </source>
</evidence>
<evidence type="ECO:0000256" key="18">
    <source>
        <dbReference type="PROSITE-ProRule" id="PRU10141"/>
    </source>
</evidence>
<reference evidence="21 22" key="1">
    <citation type="submission" date="2016-11" db="EMBL/GenBank/DDBJ databases">
        <title>The macronuclear genome of Stentor coeruleus: a giant cell with tiny introns.</title>
        <authorList>
            <person name="Slabodnick M."/>
            <person name="Ruby J.G."/>
            <person name="Reiff S.B."/>
            <person name="Swart E.C."/>
            <person name="Gosai S."/>
            <person name="Prabakaran S."/>
            <person name="Witkowska E."/>
            <person name="Larue G.E."/>
            <person name="Fisher S."/>
            <person name="Freeman R.M."/>
            <person name="Gunawardena J."/>
            <person name="Chu W."/>
            <person name="Stover N.A."/>
            <person name="Gregory B.D."/>
            <person name="Nowacki M."/>
            <person name="Derisi J."/>
            <person name="Roy S.W."/>
            <person name="Marshall W.F."/>
            <person name="Sood P."/>
        </authorList>
    </citation>
    <scope>NUCLEOTIDE SEQUENCE [LARGE SCALE GENOMIC DNA]</scope>
    <source>
        <strain evidence="21">WM001</strain>
    </source>
</reference>
<evidence type="ECO:0000256" key="5">
    <source>
        <dbReference type="ARBA" id="ARBA00022679"/>
    </source>
</evidence>
<dbReference type="GO" id="GO:0004674">
    <property type="term" value="F:protein serine/threonine kinase activity"/>
    <property type="evidence" value="ECO:0007669"/>
    <property type="project" value="UniProtKB-KW"/>
</dbReference>
<comment type="caution">
    <text evidence="21">The sequence shown here is derived from an EMBL/GenBank/DDBJ whole genome shotgun (WGS) entry which is preliminary data.</text>
</comment>
<evidence type="ECO:0000256" key="11">
    <source>
        <dbReference type="ARBA" id="ARBA00022840"/>
    </source>
</evidence>
<keyword evidence="4 19" id="KW-0723">Serine/threonine-protein kinase</keyword>